<comment type="catalytic activity">
    <reaction evidence="10">
        <text>nicotinate beta-D-ribonucleotide + CO2 + diphosphate = quinolinate + 5-phospho-alpha-D-ribose 1-diphosphate + 2 H(+)</text>
        <dbReference type="Rhea" id="RHEA:12733"/>
        <dbReference type="ChEBI" id="CHEBI:15378"/>
        <dbReference type="ChEBI" id="CHEBI:16526"/>
        <dbReference type="ChEBI" id="CHEBI:29959"/>
        <dbReference type="ChEBI" id="CHEBI:33019"/>
        <dbReference type="ChEBI" id="CHEBI:57502"/>
        <dbReference type="ChEBI" id="CHEBI:58017"/>
        <dbReference type="EC" id="2.4.2.19"/>
    </reaction>
</comment>
<feature type="domain" description="Quinolinate phosphoribosyl transferase N-terminal" evidence="14">
    <location>
        <begin position="23"/>
        <end position="107"/>
    </location>
</feature>
<dbReference type="GO" id="GO:0004514">
    <property type="term" value="F:nicotinate-nucleotide diphosphorylase (carboxylating) activity"/>
    <property type="evidence" value="ECO:0007669"/>
    <property type="project" value="UniProtKB-EC"/>
</dbReference>
<sequence length="279" mass="30502">MDMPWMWERIVRWGLEEDVGHGDVTSWTIFEAEHWGRIAFMAREALVVAGLPAMPAICRVLPELTVELAVNDGQRVAPGTALAWLAGPTRTVLAAERVLVNILQKLSGIATMTRRVTERLEDLPTRVLDTRKTTPGWRDLEKYAVRQGGGVNHRAGLDGGILIKDNHIAAAGGIWPAVQKAREKVGPLVAIEVEIDRLDQLDEALSASPQAILLDNMPIPDMAEAVRIVNRRVFLEASGNIRLDNVRAIAETGVDGVSLGWLTHSSPAVDIGADWREGV</sequence>
<comment type="pathway">
    <text evidence="2">Cofactor biosynthesis; NAD(+) biosynthesis; nicotinate D-ribonucleotide from quinolinate: step 1/1.</text>
</comment>
<reference evidence="15 16" key="2">
    <citation type="journal article" date="2012" name="Stand. Genomic Sci.">
        <title>Complete genome sequence of the moderately thermophilic mineral-sulfide-oxidizing firmicute Sulfobacillus acidophilus type strain (NAL(T)).</title>
        <authorList>
            <person name="Anderson I."/>
            <person name="Chertkov O."/>
            <person name="Chen A."/>
            <person name="Saunders E."/>
            <person name="Lapidus A."/>
            <person name="Nolan M."/>
            <person name="Lucas S."/>
            <person name="Hammon N."/>
            <person name="Deshpande S."/>
            <person name="Cheng J.F."/>
            <person name="Han C."/>
            <person name="Tapia R."/>
            <person name="Goodwin L.A."/>
            <person name="Pitluck S."/>
            <person name="Liolios K."/>
            <person name="Pagani I."/>
            <person name="Ivanova N."/>
            <person name="Mikhailova N."/>
            <person name="Pati A."/>
            <person name="Palaniappan K."/>
            <person name="Land M."/>
            <person name="Pan C."/>
            <person name="Rohde M."/>
            <person name="Pukall R."/>
            <person name="Goker M."/>
            <person name="Detter J.C."/>
            <person name="Woyke T."/>
            <person name="Bristow J."/>
            <person name="Eisen J.A."/>
            <person name="Markowitz V."/>
            <person name="Hugenholtz P."/>
            <person name="Kyrpides N.C."/>
            <person name="Klenk H.P."/>
            <person name="Mavromatis K."/>
        </authorList>
    </citation>
    <scope>NUCLEOTIDE SEQUENCE [LARGE SCALE GENOMIC DNA]</scope>
    <source>
        <strain evidence="16">ATCC 700253 / DSM 10332 / NAL</strain>
    </source>
</reference>
<evidence type="ECO:0000256" key="4">
    <source>
        <dbReference type="ARBA" id="ARBA00011218"/>
    </source>
</evidence>
<evidence type="ECO:0000256" key="10">
    <source>
        <dbReference type="ARBA" id="ARBA00047445"/>
    </source>
</evidence>
<dbReference type="GO" id="GO:0005737">
    <property type="term" value="C:cytoplasm"/>
    <property type="evidence" value="ECO:0007669"/>
    <property type="project" value="TreeGrafter"/>
</dbReference>
<keyword evidence="8 12" id="KW-0808">Transferase</keyword>
<dbReference type="InterPro" id="IPR037128">
    <property type="entry name" value="Quinolinate_PRibosylTase_N_sf"/>
</dbReference>
<dbReference type="KEGG" id="sap:Sulac_1504"/>
<dbReference type="InterPro" id="IPR002638">
    <property type="entry name" value="Quinolinate_PRibosylTrfase_C"/>
</dbReference>
<dbReference type="AlphaFoldDB" id="G8TXP5"/>
<gene>
    <name evidence="15" type="ordered locus">Sulac_1504</name>
</gene>
<dbReference type="UniPathway" id="UPA00253">
    <property type="reaction ID" value="UER00331"/>
</dbReference>
<dbReference type="FunFam" id="3.20.20.70:FF:000030">
    <property type="entry name" value="Nicotinate-nucleotide pyrophosphorylase, carboxylating"/>
    <property type="match status" value="1"/>
</dbReference>
<dbReference type="GO" id="GO:0009435">
    <property type="term" value="P:NAD+ biosynthetic process"/>
    <property type="evidence" value="ECO:0007669"/>
    <property type="project" value="UniProtKB-UniPathway"/>
</dbReference>
<evidence type="ECO:0000259" key="14">
    <source>
        <dbReference type="Pfam" id="PF02749"/>
    </source>
</evidence>
<evidence type="ECO:0000256" key="2">
    <source>
        <dbReference type="ARBA" id="ARBA00004893"/>
    </source>
</evidence>
<dbReference type="EMBL" id="CP003179">
    <property type="protein sequence ID" value="AEW05001.1"/>
    <property type="molecule type" value="Genomic_DNA"/>
</dbReference>
<evidence type="ECO:0000256" key="12">
    <source>
        <dbReference type="PIRNR" id="PIRNR006250"/>
    </source>
</evidence>
<comment type="similarity">
    <text evidence="3 12">Belongs to the NadC/ModD family.</text>
</comment>
<evidence type="ECO:0000313" key="15">
    <source>
        <dbReference type="EMBL" id="AEW05001.1"/>
    </source>
</evidence>
<organism evidence="15 16">
    <name type="scientific">Sulfobacillus acidophilus (strain ATCC 700253 / DSM 10332 / NAL)</name>
    <dbReference type="NCBI Taxonomy" id="679936"/>
    <lineage>
        <taxon>Bacteria</taxon>
        <taxon>Bacillati</taxon>
        <taxon>Bacillota</taxon>
        <taxon>Clostridia</taxon>
        <taxon>Eubacteriales</taxon>
        <taxon>Clostridiales Family XVII. Incertae Sedis</taxon>
        <taxon>Sulfobacillus</taxon>
    </lineage>
</organism>
<dbReference type="Pfam" id="PF02749">
    <property type="entry name" value="QRPTase_N"/>
    <property type="match status" value="1"/>
</dbReference>
<dbReference type="Gene3D" id="3.20.20.70">
    <property type="entry name" value="Aldolase class I"/>
    <property type="match status" value="1"/>
</dbReference>
<reference evidence="16" key="1">
    <citation type="submission" date="2011-12" db="EMBL/GenBank/DDBJ databases">
        <title>The complete genome of chromosome of Sulfobacillus acidophilus DSM 10332.</title>
        <authorList>
            <person name="Lucas S."/>
            <person name="Han J."/>
            <person name="Lapidus A."/>
            <person name="Bruce D."/>
            <person name="Goodwin L."/>
            <person name="Pitluck S."/>
            <person name="Peters L."/>
            <person name="Kyrpides N."/>
            <person name="Mavromatis K."/>
            <person name="Ivanova N."/>
            <person name="Mikhailova N."/>
            <person name="Chertkov O."/>
            <person name="Saunders E."/>
            <person name="Detter J.C."/>
            <person name="Tapia R."/>
            <person name="Han C."/>
            <person name="Land M."/>
            <person name="Hauser L."/>
            <person name="Markowitz V."/>
            <person name="Cheng J.-F."/>
            <person name="Hugenholtz P."/>
            <person name="Woyke T."/>
            <person name="Wu D."/>
            <person name="Pukall R."/>
            <person name="Gehrich-Schroeter G."/>
            <person name="Schneider S."/>
            <person name="Klenk H.-P."/>
            <person name="Eisen J.A."/>
        </authorList>
    </citation>
    <scope>NUCLEOTIDE SEQUENCE [LARGE SCALE GENOMIC DNA]</scope>
    <source>
        <strain evidence="16">ATCC 700253 / DSM 10332 / NAL</strain>
    </source>
</reference>
<evidence type="ECO:0000259" key="13">
    <source>
        <dbReference type="Pfam" id="PF01729"/>
    </source>
</evidence>
<dbReference type="PIRSF" id="PIRSF006250">
    <property type="entry name" value="NadC_ModD"/>
    <property type="match status" value="1"/>
</dbReference>
<accession>G8TXP5</accession>
<dbReference type="InterPro" id="IPR022412">
    <property type="entry name" value="Quinolinate_PRibosylTrfase_N"/>
</dbReference>
<dbReference type="CDD" id="cd01572">
    <property type="entry name" value="QPRTase"/>
    <property type="match status" value="1"/>
</dbReference>
<evidence type="ECO:0000256" key="7">
    <source>
        <dbReference type="ARBA" id="ARBA00022676"/>
    </source>
</evidence>
<protein>
    <recommendedName>
        <fullName evidence="11">Probable nicotinate-nucleotide pyrophosphorylase [carboxylating]</fullName>
        <ecNumber evidence="5">2.4.2.19</ecNumber>
    </recommendedName>
    <alternativeName>
        <fullName evidence="9">Quinolinate phosphoribosyltransferase [decarboxylating]</fullName>
    </alternativeName>
</protein>
<evidence type="ECO:0000256" key="1">
    <source>
        <dbReference type="ARBA" id="ARBA00003237"/>
    </source>
</evidence>
<evidence type="ECO:0000313" key="16">
    <source>
        <dbReference type="Proteomes" id="UP000005439"/>
    </source>
</evidence>
<dbReference type="SUPFAM" id="SSF51690">
    <property type="entry name" value="Nicotinate/Quinolinate PRTase C-terminal domain-like"/>
    <property type="match status" value="1"/>
</dbReference>
<dbReference type="HOGENOM" id="CLU_039622_0_1_9"/>
<evidence type="ECO:0000256" key="3">
    <source>
        <dbReference type="ARBA" id="ARBA00009400"/>
    </source>
</evidence>
<dbReference type="Pfam" id="PF01729">
    <property type="entry name" value="QRPTase_C"/>
    <property type="match status" value="1"/>
</dbReference>
<evidence type="ECO:0000256" key="6">
    <source>
        <dbReference type="ARBA" id="ARBA00022642"/>
    </source>
</evidence>
<dbReference type="FunFam" id="3.90.1170.20:FF:000001">
    <property type="entry name" value="Nicotinate-nucleotide diphosphorylase (Carboxylating)"/>
    <property type="match status" value="1"/>
</dbReference>
<dbReference type="STRING" id="679936.Sulac_1504"/>
<keyword evidence="16" id="KW-1185">Reference proteome</keyword>
<keyword evidence="6" id="KW-0662">Pyridine nucleotide biosynthesis</keyword>
<dbReference type="SUPFAM" id="SSF54675">
    <property type="entry name" value="Nicotinate/Quinolinate PRTase N-terminal domain-like"/>
    <property type="match status" value="1"/>
</dbReference>
<dbReference type="PANTHER" id="PTHR32179:SF3">
    <property type="entry name" value="NICOTINATE-NUCLEOTIDE PYROPHOSPHORYLASE [CARBOXYLATING]"/>
    <property type="match status" value="1"/>
</dbReference>
<comment type="subunit">
    <text evidence="4">Hexamer formed by 3 homodimers.</text>
</comment>
<dbReference type="GO" id="GO:0034213">
    <property type="term" value="P:quinolinate catabolic process"/>
    <property type="evidence" value="ECO:0007669"/>
    <property type="project" value="TreeGrafter"/>
</dbReference>
<dbReference type="PATRIC" id="fig|679936.5.peg.1570"/>
<dbReference type="NCBIfam" id="TIGR00078">
    <property type="entry name" value="nadC"/>
    <property type="match status" value="1"/>
</dbReference>
<evidence type="ECO:0000256" key="9">
    <source>
        <dbReference type="ARBA" id="ARBA00033102"/>
    </source>
</evidence>
<dbReference type="InterPro" id="IPR004393">
    <property type="entry name" value="NadC"/>
</dbReference>
<dbReference type="Proteomes" id="UP000005439">
    <property type="component" value="Chromosome"/>
</dbReference>
<dbReference type="InterPro" id="IPR027277">
    <property type="entry name" value="NadC/ModD"/>
</dbReference>
<proteinExistence type="inferred from homology"/>
<evidence type="ECO:0000256" key="8">
    <source>
        <dbReference type="ARBA" id="ARBA00022679"/>
    </source>
</evidence>
<name>G8TXP5_SULAD</name>
<keyword evidence="7 12" id="KW-0328">Glycosyltransferase</keyword>
<dbReference type="EC" id="2.4.2.19" evidence="5"/>
<dbReference type="PANTHER" id="PTHR32179">
    <property type="entry name" value="NICOTINATE-NUCLEOTIDE PYROPHOSPHORYLASE [CARBOXYLATING]"/>
    <property type="match status" value="1"/>
</dbReference>
<dbReference type="Gene3D" id="3.90.1170.20">
    <property type="entry name" value="Quinolinate phosphoribosyl transferase, N-terminal domain"/>
    <property type="match status" value="1"/>
</dbReference>
<comment type="function">
    <text evidence="1">Involved in the catabolism of quinolinic acid (QA).</text>
</comment>
<dbReference type="InterPro" id="IPR013785">
    <property type="entry name" value="Aldolase_TIM"/>
</dbReference>
<evidence type="ECO:0000256" key="11">
    <source>
        <dbReference type="ARBA" id="ARBA00069173"/>
    </source>
</evidence>
<dbReference type="InterPro" id="IPR036068">
    <property type="entry name" value="Nicotinate_pribotase-like_C"/>
</dbReference>
<evidence type="ECO:0000256" key="5">
    <source>
        <dbReference type="ARBA" id="ARBA00011944"/>
    </source>
</evidence>
<feature type="domain" description="Quinolinate phosphoribosyl transferase C-terminal" evidence="13">
    <location>
        <begin position="109"/>
        <end position="272"/>
    </location>
</feature>